<keyword evidence="12" id="KW-1133">Transmembrane helix</keyword>
<evidence type="ECO:0000256" key="8">
    <source>
        <dbReference type="ARBA" id="ARBA00023033"/>
    </source>
</evidence>
<comment type="similarity">
    <text evidence="3 11">Belongs to the cytochrome P450 family.</text>
</comment>
<name>A0A6I9UQE6_SESIN</name>
<evidence type="ECO:0000256" key="10">
    <source>
        <dbReference type="PIRSR" id="PIRSR602401-1"/>
    </source>
</evidence>
<proteinExistence type="inferred from homology"/>
<dbReference type="CDD" id="cd11072">
    <property type="entry name" value="CYP71-like"/>
    <property type="match status" value="1"/>
</dbReference>
<dbReference type="InterPro" id="IPR001128">
    <property type="entry name" value="Cyt_P450"/>
</dbReference>
<keyword evidence="7 10" id="KW-0408">Iron</keyword>
<keyword evidence="6 11" id="KW-0560">Oxidoreductase</keyword>
<comment type="subcellular location">
    <subcellularLocation>
        <location evidence="2">Membrane</location>
        <topology evidence="2">Single-pass membrane protein</topology>
    </subcellularLocation>
</comment>
<keyword evidence="13" id="KW-1185">Reference proteome</keyword>
<dbReference type="Proteomes" id="UP000504604">
    <property type="component" value="Unplaced"/>
</dbReference>
<dbReference type="PANTHER" id="PTHR47943:SF2">
    <property type="entry name" value="CYTOCHROME P450"/>
    <property type="match status" value="1"/>
</dbReference>
<dbReference type="GeneID" id="105179001"/>
<dbReference type="GO" id="GO:0016705">
    <property type="term" value="F:oxidoreductase activity, acting on paired donors, with incorporation or reduction of molecular oxygen"/>
    <property type="evidence" value="ECO:0007669"/>
    <property type="project" value="InterPro"/>
</dbReference>
<feature type="transmembrane region" description="Helical" evidence="12">
    <location>
        <begin position="20"/>
        <end position="40"/>
    </location>
</feature>
<sequence length="520" mass="59597">MLAEPELQFEKFNPQKENIYILKMAWMWAALSVIVLVYLLQELLSLTEKKRLPPGPRGLPILGHLHLLGKNPHQNLYHLAQKHGPIMGLRLGFVPTVVVSSPAGAELVLKTHDLVFANRPRNEASKYIMYEQKDLAFGQYGPYWRNMRKLCTLELLSNRRINEFGAMRKVELELLVSSLKRAAEMREIVDLSARVSGLIGDVTCLMVFRRKYADKDLDHEKGFKTLIMEALEFAGKFNLADYFPYVGFFDLQGMNRKMKSLSKTFDRFLEKLIDDHVKNKQKKKQTKDFVDTMMEIMESGNAEFQFDRRHVKAVLLDILIAGIDTSTSAIEWALAELIRHPRVMKKLQKELETVVGMDQMVEESHLHGLEYLDFVVKETLRLHPVGPLLIPHESMEDCVIDGYHIPKGSRAIVNVWAIGRDPNVWPDPEVFKPERFIGSNIDLRGRDFQLLPFGSGRRSCPGLQLGLTMVQLVLSQLVHCFDWQLPNGMQPSDLDMSEHFGLTVARAKHLVAIPSYRLLK</sequence>
<dbReference type="GO" id="GO:0005506">
    <property type="term" value="F:iron ion binding"/>
    <property type="evidence" value="ECO:0007669"/>
    <property type="project" value="InterPro"/>
</dbReference>
<evidence type="ECO:0000256" key="3">
    <source>
        <dbReference type="ARBA" id="ARBA00010617"/>
    </source>
</evidence>
<evidence type="ECO:0000313" key="14">
    <source>
        <dbReference type="RefSeq" id="XP_011100886.1"/>
    </source>
</evidence>
<dbReference type="InterPro" id="IPR002401">
    <property type="entry name" value="Cyt_P450_E_grp-I"/>
</dbReference>
<keyword evidence="4 10" id="KW-0349">Heme</keyword>
<evidence type="ECO:0000256" key="6">
    <source>
        <dbReference type="ARBA" id="ARBA00023002"/>
    </source>
</evidence>
<reference evidence="14" key="1">
    <citation type="submission" date="2025-08" db="UniProtKB">
        <authorList>
            <consortium name="RefSeq"/>
        </authorList>
    </citation>
    <scope>IDENTIFICATION</scope>
</reference>
<gene>
    <name evidence="14" type="primary">LOC105179001</name>
</gene>
<dbReference type="GO" id="GO:0016020">
    <property type="term" value="C:membrane"/>
    <property type="evidence" value="ECO:0007669"/>
    <property type="project" value="UniProtKB-SubCell"/>
</dbReference>
<dbReference type="GO" id="GO:0020037">
    <property type="term" value="F:heme binding"/>
    <property type="evidence" value="ECO:0007669"/>
    <property type="project" value="InterPro"/>
</dbReference>
<dbReference type="RefSeq" id="XP_011100886.1">
    <property type="nucleotide sequence ID" value="XM_011102584.2"/>
</dbReference>
<evidence type="ECO:0000256" key="5">
    <source>
        <dbReference type="ARBA" id="ARBA00022723"/>
    </source>
</evidence>
<dbReference type="PROSITE" id="PS00086">
    <property type="entry name" value="CYTOCHROME_P450"/>
    <property type="match status" value="1"/>
</dbReference>
<dbReference type="Pfam" id="PF00067">
    <property type="entry name" value="p450"/>
    <property type="match status" value="1"/>
</dbReference>
<dbReference type="Gene3D" id="1.10.630.10">
    <property type="entry name" value="Cytochrome P450"/>
    <property type="match status" value="1"/>
</dbReference>
<dbReference type="OrthoDB" id="2789670at2759"/>
<dbReference type="PANTHER" id="PTHR47943">
    <property type="entry name" value="CYTOCHROME P450 93A3-LIKE"/>
    <property type="match status" value="1"/>
</dbReference>
<keyword evidence="12" id="KW-0812">Transmembrane</keyword>
<evidence type="ECO:0000256" key="12">
    <source>
        <dbReference type="SAM" id="Phobius"/>
    </source>
</evidence>
<keyword evidence="5 10" id="KW-0479">Metal-binding</keyword>
<evidence type="ECO:0000256" key="4">
    <source>
        <dbReference type="ARBA" id="ARBA00022617"/>
    </source>
</evidence>
<evidence type="ECO:0000256" key="9">
    <source>
        <dbReference type="ARBA" id="ARBA00023136"/>
    </source>
</evidence>
<dbReference type="InterPro" id="IPR036396">
    <property type="entry name" value="Cyt_P450_sf"/>
</dbReference>
<dbReference type="KEGG" id="sind:105179001"/>
<dbReference type="GO" id="GO:0004497">
    <property type="term" value="F:monooxygenase activity"/>
    <property type="evidence" value="ECO:0007669"/>
    <property type="project" value="UniProtKB-KW"/>
</dbReference>
<dbReference type="FunFam" id="1.10.630.10:FF:000011">
    <property type="entry name" value="Cytochrome P450 83B1"/>
    <property type="match status" value="1"/>
</dbReference>
<dbReference type="InterPro" id="IPR017972">
    <property type="entry name" value="Cyt_P450_CS"/>
</dbReference>
<organism evidence="13 14">
    <name type="scientific">Sesamum indicum</name>
    <name type="common">Oriental sesame</name>
    <name type="synonym">Sesamum orientale</name>
    <dbReference type="NCBI Taxonomy" id="4182"/>
    <lineage>
        <taxon>Eukaryota</taxon>
        <taxon>Viridiplantae</taxon>
        <taxon>Streptophyta</taxon>
        <taxon>Embryophyta</taxon>
        <taxon>Tracheophyta</taxon>
        <taxon>Spermatophyta</taxon>
        <taxon>Magnoliopsida</taxon>
        <taxon>eudicotyledons</taxon>
        <taxon>Gunneridae</taxon>
        <taxon>Pentapetalae</taxon>
        <taxon>asterids</taxon>
        <taxon>lamiids</taxon>
        <taxon>Lamiales</taxon>
        <taxon>Pedaliaceae</taxon>
        <taxon>Sesamum</taxon>
    </lineage>
</organism>
<dbReference type="PRINTS" id="PR00385">
    <property type="entry name" value="P450"/>
</dbReference>
<protein>
    <submittedName>
        <fullName evidence="14">Cytochrome P450 CYP736A12-like</fullName>
    </submittedName>
</protein>
<dbReference type="SUPFAM" id="SSF48264">
    <property type="entry name" value="Cytochrome P450"/>
    <property type="match status" value="1"/>
</dbReference>
<keyword evidence="9 12" id="KW-0472">Membrane</keyword>
<keyword evidence="8 11" id="KW-0503">Monooxygenase</keyword>
<evidence type="ECO:0000313" key="13">
    <source>
        <dbReference type="Proteomes" id="UP000504604"/>
    </source>
</evidence>
<dbReference type="PRINTS" id="PR00463">
    <property type="entry name" value="EP450I"/>
</dbReference>
<evidence type="ECO:0000256" key="2">
    <source>
        <dbReference type="ARBA" id="ARBA00004167"/>
    </source>
</evidence>
<evidence type="ECO:0000256" key="7">
    <source>
        <dbReference type="ARBA" id="ARBA00023004"/>
    </source>
</evidence>
<feature type="binding site" description="axial binding residue" evidence="10">
    <location>
        <position position="460"/>
    </location>
    <ligand>
        <name>heme</name>
        <dbReference type="ChEBI" id="CHEBI:30413"/>
    </ligand>
    <ligandPart>
        <name>Fe</name>
        <dbReference type="ChEBI" id="CHEBI:18248"/>
    </ligandPart>
</feature>
<dbReference type="AlphaFoldDB" id="A0A6I9UQE6"/>
<accession>A0A6I9UQE6</accession>
<comment type="cofactor">
    <cofactor evidence="1 10">
        <name>heme</name>
        <dbReference type="ChEBI" id="CHEBI:30413"/>
    </cofactor>
</comment>
<evidence type="ECO:0000256" key="11">
    <source>
        <dbReference type="RuleBase" id="RU000461"/>
    </source>
</evidence>
<evidence type="ECO:0000256" key="1">
    <source>
        <dbReference type="ARBA" id="ARBA00001971"/>
    </source>
</evidence>
<dbReference type="InParanoid" id="A0A6I9UQE6"/>